<dbReference type="Proteomes" id="UP000460718">
    <property type="component" value="Unassembled WGS sequence"/>
</dbReference>
<comment type="caution">
    <text evidence="7">The sequence shown here is derived from an EMBL/GenBank/DDBJ whole genome shotgun (WGS) entry which is preliminary data.</text>
</comment>
<dbReference type="Proteomes" id="UP000488956">
    <property type="component" value="Unassembled WGS sequence"/>
</dbReference>
<dbReference type="OrthoDB" id="448649at2759"/>
<evidence type="ECO:0000313" key="14">
    <source>
        <dbReference type="Proteomes" id="UP000437068"/>
    </source>
</evidence>
<evidence type="ECO:0000313" key="7">
    <source>
        <dbReference type="EMBL" id="KAE9233756.1"/>
    </source>
</evidence>
<gene>
    <name evidence="11" type="ORF">PF001_g2056</name>
    <name evidence="9" type="ORF">PF002_g2628</name>
    <name evidence="8" type="ORF">PF004_g1756</name>
    <name evidence="7" type="ORF">PF005_g2191</name>
    <name evidence="6" type="ORF">PF006_g1782</name>
    <name evidence="5" type="ORF">PF007_g2247</name>
    <name evidence="10" type="ORF">PF008_g29034</name>
    <name evidence="2" type="ORF">PF009_g2493</name>
    <name evidence="4" type="ORF">PF010_g1891</name>
    <name evidence="3" type="ORF">PF011_g1618</name>
</gene>
<dbReference type="Proteomes" id="UP000476176">
    <property type="component" value="Unassembled WGS sequence"/>
</dbReference>
<dbReference type="EMBL" id="QXGE01000056">
    <property type="protein sequence ID" value="KAE9327161.1"/>
    <property type="molecule type" value="Genomic_DNA"/>
</dbReference>
<sequence>MQYRSLRERVGLFGSTPLLTAVRLRAHFDEHASSRRSAFVPVRRRRGATQTKNASAPPMFEPTNEWEEILPNQVLPAGLHIRVNLQTGKKEAKLID</sequence>
<evidence type="ECO:0000313" key="20">
    <source>
        <dbReference type="Proteomes" id="UP000486351"/>
    </source>
</evidence>
<name>A0A6A3ZEC9_9STRA</name>
<evidence type="ECO:0000313" key="10">
    <source>
        <dbReference type="EMBL" id="KAE9276696.1"/>
    </source>
</evidence>
<dbReference type="AlphaFoldDB" id="A0A6A3ZEC9"/>
<evidence type="ECO:0000313" key="18">
    <source>
        <dbReference type="Proteomes" id="UP000460718"/>
    </source>
</evidence>
<dbReference type="EMBL" id="QXGB01000058">
    <property type="protein sequence ID" value="KAE9233756.1"/>
    <property type="molecule type" value="Genomic_DNA"/>
</dbReference>
<keyword evidence="13" id="KW-1185">Reference proteome</keyword>
<evidence type="ECO:0000313" key="3">
    <source>
        <dbReference type="EMBL" id="KAE9028308.1"/>
    </source>
</evidence>
<dbReference type="EMBL" id="QXFW01000046">
    <property type="protein sequence ID" value="KAE9028308.1"/>
    <property type="molecule type" value="Genomic_DNA"/>
</dbReference>
<accession>A0A6A3ZEC9</accession>
<evidence type="ECO:0000313" key="2">
    <source>
        <dbReference type="EMBL" id="KAE8947916.1"/>
    </source>
</evidence>
<dbReference type="Proteomes" id="UP000437068">
    <property type="component" value="Unassembled WGS sequence"/>
</dbReference>
<organism evidence="7 13">
    <name type="scientific">Phytophthora fragariae</name>
    <dbReference type="NCBI Taxonomy" id="53985"/>
    <lineage>
        <taxon>Eukaryota</taxon>
        <taxon>Sar</taxon>
        <taxon>Stramenopiles</taxon>
        <taxon>Oomycota</taxon>
        <taxon>Peronosporomycetes</taxon>
        <taxon>Peronosporales</taxon>
        <taxon>Peronosporaceae</taxon>
        <taxon>Phytophthora</taxon>
    </lineage>
</organism>
<dbReference type="Proteomes" id="UP000440732">
    <property type="component" value="Unassembled WGS sequence"/>
</dbReference>
<evidence type="ECO:0000313" key="4">
    <source>
        <dbReference type="EMBL" id="KAE9135883.1"/>
    </source>
</evidence>
<evidence type="ECO:0000313" key="17">
    <source>
        <dbReference type="Proteomes" id="UP000441208"/>
    </source>
</evidence>
<feature type="region of interest" description="Disordered" evidence="1">
    <location>
        <begin position="35"/>
        <end position="61"/>
    </location>
</feature>
<evidence type="ECO:0000313" key="16">
    <source>
        <dbReference type="Proteomes" id="UP000440732"/>
    </source>
</evidence>
<dbReference type="EMBL" id="QXGA01000047">
    <property type="protein sequence ID" value="KAE9154148.1"/>
    <property type="molecule type" value="Genomic_DNA"/>
</dbReference>
<dbReference type="Proteomes" id="UP000440367">
    <property type="component" value="Unassembled WGS sequence"/>
</dbReference>
<evidence type="ECO:0000313" key="13">
    <source>
        <dbReference type="Proteomes" id="UP000433483"/>
    </source>
</evidence>
<dbReference type="Proteomes" id="UP000433483">
    <property type="component" value="Unassembled WGS sequence"/>
</dbReference>
<evidence type="ECO:0000313" key="12">
    <source>
        <dbReference type="Proteomes" id="UP000429523"/>
    </source>
</evidence>
<evidence type="ECO:0000313" key="19">
    <source>
        <dbReference type="Proteomes" id="UP000476176"/>
    </source>
</evidence>
<dbReference type="EMBL" id="QXGC01000046">
    <property type="protein sequence ID" value="KAE9252873.1"/>
    <property type="molecule type" value="Genomic_DNA"/>
</dbReference>
<evidence type="ECO:0000313" key="8">
    <source>
        <dbReference type="EMBL" id="KAE9252873.1"/>
    </source>
</evidence>
<dbReference type="EMBL" id="QXGD01000070">
    <property type="protein sequence ID" value="KAE9254850.1"/>
    <property type="molecule type" value="Genomic_DNA"/>
</dbReference>
<dbReference type="EMBL" id="QXGF01000067">
    <property type="protein sequence ID" value="KAE8947916.1"/>
    <property type="molecule type" value="Genomic_DNA"/>
</dbReference>
<dbReference type="Proteomes" id="UP000486351">
    <property type="component" value="Unassembled WGS sequence"/>
</dbReference>
<dbReference type="EMBL" id="QXFZ01000060">
    <property type="protein sequence ID" value="KAE9136248.1"/>
    <property type="molecule type" value="Genomic_DNA"/>
</dbReference>
<dbReference type="Proteomes" id="UP000429523">
    <property type="component" value="Unassembled WGS sequence"/>
</dbReference>
<evidence type="ECO:0000313" key="9">
    <source>
        <dbReference type="EMBL" id="KAE9254850.1"/>
    </source>
</evidence>
<evidence type="ECO:0000313" key="15">
    <source>
        <dbReference type="Proteomes" id="UP000440367"/>
    </source>
</evidence>
<dbReference type="Proteomes" id="UP000441208">
    <property type="component" value="Unassembled WGS sequence"/>
</dbReference>
<evidence type="ECO:0000313" key="21">
    <source>
        <dbReference type="Proteomes" id="UP000488956"/>
    </source>
</evidence>
<evidence type="ECO:0000313" key="5">
    <source>
        <dbReference type="EMBL" id="KAE9136248.1"/>
    </source>
</evidence>
<evidence type="ECO:0000313" key="11">
    <source>
        <dbReference type="EMBL" id="KAE9327161.1"/>
    </source>
</evidence>
<proteinExistence type="predicted"/>
<protein>
    <submittedName>
        <fullName evidence="7">Uncharacterized protein</fullName>
    </submittedName>
</protein>
<reference evidence="12 13" key="1">
    <citation type="submission" date="2018-08" db="EMBL/GenBank/DDBJ databases">
        <title>Genomic investigation of the strawberry pathogen Phytophthora fragariae indicates pathogenicity is determined by transcriptional variation in three key races.</title>
        <authorList>
            <person name="Adams T.M."/>
            <person name="Armitage A.D."/>
            <person name="Sobczyk M.K."/>
            <person name="Bates H.J."/>
            <person name="Dunwell J.M."/>
            <person name="Nellist C.F."/>
            <person name="Harrison R.J."/>
        </authorList>
    </citation>
    <scope>NUCLEOTIDE SEQUENCE [LARGE SCALE GENOMIC DNA]</scope>
    <source>
        <strain evidence="11 14">A4</strain>
        <strain evidence="9 15">BC-1</strain>
        <strain evidence="8 19">BC-23</strain>
        <strain evidence="7 13">NOV-27</strain>
        <strain evidence="6 16">NOV-5</strain>
        <strain evidence="5 17">NOV-71</strain>
        <strain evidence="10 20">NOV-77</strain>
        <strain evidence="2 12">NOV-9</strain>
        <strain evidence="4 21">ONT-3</strain>
        <strain evidence="3 18">SCRP245</strain>
    </source>
</reference>
<dbReference type="EMBL" id="QXFX01000050">
    <property type="protein sequence ID" value="KAE9135883.1"/>
    <property type="molecule type" value="Genomic_DNA"/>
</dbReference>
<evidence type="ECO:0000313" key="6">
    <source>
        <dbReference type="EMBL" id="KAE9154148.1"/>
    </source>
</evidence>
<evidence type="ECO:0000256" key="1">
    <source>
        <dbReference type="SAM" id="MobiDB-lite"/>
    </source>
</evidence>
<dbReference type="EMBL" id="QXFY01004562">
    <property type="protein sequence ID" value="KAE9276696.1"/>
    <property type="molecule type" value="Genomic_DNA"/>
</dbReference>